<feature type="domain" description="DNA-directed RNA polymerase subunit 2 hybrid-binding" evidence="12">
    <location>
        <begin position="596"/>
        <end position="973"/>
    </location>
</feature>
<evidence type="ECO:0000256" key="11">
    <source>
        <dbReference type="SAM" id="MobiDB-lite"/>
    </source>
</evidence>
<dbReference type="Gene3D" id="3.90.1800.10">
    <property type="entry name" value="RNA polymerase alpha subunit dimerisation domain"/>
    <property type="match status" value="1"/>
</dbReference>
<dbReference type="Pfam" id="PF00562">
    <property type="entry name" value="RNA_pol_Rpb2_6"/>
    <property type="match status" value="1"/>
</dbReference>
<evidence type="ECO:0000256" key="5">
    <source>
        <dbReference type="ARBA" id="ARBA00022695"/>
    </source>
</evidence>
<comment type="subunit">
    <text evidence="8 10">In plastids the minimal PEP RNA polymerase catalytic core is composed of four subunits: alpha, beta, beta', and beta''. When a (nuclear-encoded) sigma factor is associated with the core the holoenzyme is formed, which can initiate transcription.</text>
</comment>
<dbReference type="GO" id="GO:0003899">
    <property type="term" value="F:DNA-directed RNA polymerase activity"/>
    <property type="evidence" value="ECO:0007669"/>
    <property type="project" value="UniProtKB-UniRule"/>
</dbReference>
<keyword evidence="4 8" id="KW-0808">Transferase</keyword>
<dbReference type="GO" id="GO:0032549">
    <property type="term" value="F:ribonucleoside binding"/>
    <property type="evidence" value="ECO:0007669"/>
    <property type="project" value="InterPro"/>
</dbReference>
<comment type="similarity">
    <text evidence="2 8 9">Belongs to the RNA polymerase beta chain family.</text>
</comment>
<dbReference type="Gene3D" id="2.40.50.100">
    <property type="match status" value="1"/>
</dbReference>
<dbReference type="Pfam" id="PF04565">
    <property type="entry name" value="RNA_pol_Rpb2_3"/>
    <property type="match status" value="1"/>
</dbReference>
<keyword evidence="3 8" id="KW-0240">DNA-directed RNA polymerase</keyword>
<evidence type="ECO:0000313" key="16">
    <source>
        <dbReference type="EMBL" id="QQP17265.1"/>
    </source>
</evidence>
<dbReference type="Gene3D" id="2.40.50.150">
    <property type="match status" value="1"/>
</dbReference>
<evidence type="ECO:0000259" key="14">
    <source>
        <dbReference type="Pfam" id="PF04561"/>
    </source>
</evidence>
<evidence type="ECO:0000256" key="1">
    <source>
        <dbReference type="ARBA" id="ARBA00004026"/>
    </source>
</evidence>
<dbReference type="PROSITE" id="PS01166">
    <property type="entry name" value="RNA_POL_BETA"/>
    <property type="match status" value="1"/>
</dbReference>
<dbReference type="InterPro" id="IPR037033">
    <property type="entry name" value="DNA-dir_RNAP_su2_hyb_sf"/>
</dbReference>
<evidence type="ECO:0000256" key="10">
    <source>
        <dbReference type="RuleBase" id="RU363031"/>
    </source>
</evidence>
<reference evidence="16" key="1">
    <citation type="journal article" date="2020" name="Mol. Phylogenet. Evol.">
        <title>Plastome-based phylogenomics resolves the placement of the sanguinolenta group in the spikemoss of lycophyte (Selaginellaceae).</title>
        <authorList>
            <person name="Zhang H.-R."/>
            <person name="Wei R."/>
            <person name="Xiang Q.-P."/>
            <person name="Zhang X.-C."/>
        </authorList>
    </citation>
    <scope>NUCLEOTIDE SEQUENCE</scope>
</reference>
<dbReference type="InterPro" id="IPR014724">
    <property type="entry name" value="RNA_pol_RPB2_OB-fold"/>
</dbReference>
<dbReference type="InterPro" id="IPR037034">
    <property type="entry name" value="RNA_pol_Rpb2_2_sf"/>
</dbReference>
<dbReference type="GO" id="GO:0000428">
    <property type="term" value="C:DNA-directed RNA polymerase complex"/>
    <property type="evidence" value="ECO:0007669"/>
    <property type="project" value="UniProtKB-KW"/>
</dbReference>
<evidence type="ECO:0000256" key="3">
    <source>
        <dbReference type="ARBA" id="ARBA00022478"/>
    </source>
</evidence>
<gene>
    <name evidence="8 16" type="primary">rpoB</name>
</gene>
<evidence type="ECO:0000256" key="7">
    <source>
        <dbReference type="ARBA" id="ARBA00048552"/>
    </source>
</evidence>
<dbReference type="InterPro" id="IPR015712">
    <property type="entry name" value="DNA-dir_RNA_pol_su2"/>
</dbReference>
<feature type="region of interest" description="Disordered" evidence="11">
    <location>
        <begin position="808"/>
        <end position="835"/>
    </location>
</feature>
<geneLocation type="chloroplast" evidence="16"/>
<dbReference type="InterPro" id="IPR007121">
    <property type="entry name" value="RNA_pol_bsu_CS"/>
</dbReference>
<evidence type="ECO:0000256" key="9">
    <source>
        <dbReference type="RuleBase" id="RU000434"/>
    </source>
</evidence>
<dbReference type="InterPro" id="IPR010243">
    <property type="entry name" value="RNA_pol_bsu_bac"/>
</dbReference>
<keyword evidence="5 8" id="KW-0548">Nucleotidyltransferase</keyword>
<evidence type="ECO:0000256" key="6">
    <source>
        <dbReference type="ARBA" id="ARBA00023163"/>
    </source>
</evidence>
<dbReference type="InterPro" id="IPR007645">
    <property type="entry name" value="RNA_pol_Rpb2_3"/>
</dbReference>
<dbReference type="Pfam" id="PF04560">
    <property type="entry name" value="RNA_pol_Rpb2_7"/>
    <property type="match status" value="1"/>
</dbReference>
<dbReference type="InterPro" id="IPR007120">
    <property type="entry name" value="DNA-dir_RNAP_su2_dom"/>
</dbReference>
<evidence type="ECO:0000256" key="2">
    <source>
        <dbReference type="ARBA" id="ARBA00006835"/>
    </source>
</evidence>
<dbReference type="Gene3D" id="2.30.150.10">
    <property type="entry name" value="DNA-directed RNA polymerase, beta subunit, external 1 domain"/>
    <property type="match status" value="1"/>
</dbReference>
<feature type="domain" description="RNA polymerase Rpb2" evidence="15">
    <location>
        <begin position="367"/>
        <end position="435"/>
    </location>
</feature>
<evidence type="ECO:0000259" key="13">
    <source>
        <dbReference type="Pfam" id="PF04560"/>
    </source>
</evidence>
<comment type="subcellular location">
    <subcellularLocation>
        <location evidence="8">Plastid</location>
        <location evidence="8">Chloroplast</location>
    </subcellularLocation>
</comment>
<organism evidence="16">
    <name type="scientific">Megaloselaginella exaltata</name>
    <dbReference type="NCBI Taxonomy" id="3140882"/>
    <lineage>
        <taxon>Eukaryota</taxon>
        <taxon>Viridiplantae</taxon>
        <taxon>Streptophyta</taxon>
        <taxon>Embryophyta</taxon>
        <taxon>Tracheophyta</taxon>
        <taxon>Lycopodiopsida</taxon>
        <taxon>Selaginellales</taxon>
        <taxon>Selaginellaceae</taxon>
        <taxon>Gymnogynoideae</taxon>
        <taxon>Megaloselaginella</taxon>
    </lineage>
</organism>
<dbReference type="InterPro" id="IPR042107">
    <property type="entry name" value="DNA-dir_RNA_pol_bsu_ext_1_sf"/>
</dbReference>
<dbReference type="HAMAP" id="MF_01321">
    <property type="entry name" value="RNApol_bact_RpoB"/>
    <property type="match status" value="1"/>
</dbReference>
<evidence type="ECO:0000259" key="12">
    <source>
        <dbReference type="Pfam" id="PF00562"/>
    </source>
</evidence>
<dbReference type="PANTHER" id="PTHR20856">
    <property type="entry name" value="DNA-DIRECTED RNA POLYMERASE I SUBUNIT 2"/>
    <property type="match status" value="1"/>
</dbReference>
<dbReference type="GO" id="GO:0009507">
    <property type="term" value="C:chloroplast"/>
    <property type="evidence" value="ECO:0007669"/>
    <property type="project" value="UniProtKB-SubCell"/>
</dbReference>
<feature type="region of interest" description="Disordered" evidence="11">
    <location>
        <begin position="338"/>
        <end position="408"/>
    </location>
</feature>
<protein>
    <recommendedName>
        <fullName evidence="8">DNA-directed RNA polymerase subunit beta</fullName>
        <ecNumber evidence="8">2.7.7.6</ecNumber>
    </recommendedName>
    <alternativeName>
        <fullName evidence="8">PEP</fullName>
    </alternativeName>
    <alternativeName>
        <fullName evidence="8">Plastid-encoded RNA polymerase subunit beta</fullName>
        <shortName evidence="8">RNA polymerase subunit beta</shortName>
    </alternativeName>
</protein>
<dbReference type="GO" id="GO:0006351">
    <property type="term" value="P:DNA-templated transcription"/>
    <property type="evidence" value="ECO:0007669"/>
    <property type="project" value="UniProtKB-UniRule"/>
</dbReference>
<evidence type="ECO:0000259" key="15">
    <source>
        <dbReference type="Pfam" id="PF04565"/>
    </source>
</evidence>
<accession>A0A7U3UCD5</accession>
<dbReference type="Gene3D" id="3.90.1100.10">
    <property type="match status" value="1"/>
</dbReference>
<feature type="compositionally biased region" description="Polar residues" evidence="11">
    <location>
        <begin position="345"/>
        <end position="357"/>
    </location>
</feature>
<keyword evidence="6 8" id="KW-0804">Transcription</keyword>
<dbReference type="InterPro" id="IPR007641">
    <property type="entry name" value="RNA_pol_Rpb2_7"/>
</dbReference>
<evidence type="ECO:0000256" key="8">
    <source>
        <dbReference type="HAMAP-Rule" id="MF_01321"/>
    </source>
</evidence>
<dbReference type="Pfam" id="PF04561">
    <property type="entry name" value="RNA_pol_Rpb2_2"/>
    <property type="match status" value="1"/>
</dbReference>
<feature type="domain" description="RNA polymerase Rpb2" evidence="14">
    <location>
        <begin position="124"/>
        <end position="307"/>
    </location>
</feature>
<feature type="region of interest" description="Disordered" evidence="11">
    <location>
        <begin position="955"/>
        <end position="979"/>
    </location>
</feature>
<feature type="domain" description="RNA polymerase Rpb2" evidence="13">
    <location>
        <begin position="975"/>
        <end position="1046"/>
    </location>
</feature>
<dbReference type="GO" id="GO:0003677">
    <property type="term" value="F:DNA binding"/>
    <property type="evidence" value="ECO:0007669"/>
    <property type="project" value="UniProtKB-UniRule"/>
</dbReference>
<dbReference type="InterPro" id="IPR007642">
    <property type="entry name" value="RNA_pol_Rpb2_2"/>
</dbReference>
<dbReference type="Gene3D" id="3.90.1110.10">
    <property type="entry name" value="RNA polymerase Rpb2, domain 2"/>
    <property type="match status" value="1"/>
</dbReference>
<keyword evidence="16" id="KW-0150">Chloroplast</keyword>
<dbReference type="EMBL" id="MN427927">
    <property type="protein sequence ID" value="QQP17265.1"/>
    <property type="molecule type" value="Genomic_DNA"/>
</dbReference>
<keyword evidence="16" id="KW-0934">Plastid</keyword>
<dbReference type="Gene3D" id="2.40.270.10">
    <property type="entry name" value="DNA-directed RNA polymerase, subunit 2, domain 6"/>
    <property type="match status" value="1"/>
</dbReference>
<dbReference type="AlphaFoldDB" id="A0A7U3UCD5"/>
<comment type="function">
    <text evidence="1 8 10">DNA-dependent RNA polymerase catalyzes the transcription of DNA into RNA using the four ribonucleoside triphosphates as substrates.</text>
</comment>
<comment type="catalytic activity">
    <reaction evidence="7 8 10">
        <text>RNA(n) + a ribonucleoside 5'-triphosphate = RNA(n+1) + diphosphate</text>
        <dbReference type="Rhea" id="RHEA:21248"/>
        <dbReference type="Rhea" id="RHEA-COMP:14527"/>
        <dbReference type="Rhea" id="RHEA-COMP:17342"/>
        <dbReference type="ChEBI" id="CHEBI:33019"/>
        <dbReference type="ChEBI" id="CHEBI:61557"/>
        <dbReference type="ChEBI" id="CHEBI:140395"/>
        <dbReference type="EC" id="2.7.7.6"/>
    </reaction>
</comment>
<dbReference type="CDD" id="cd00653">
    <property type="entry name" value="RNA_pol_B_RPB2"/>
    <property type="match status" value="1"/>
</dbReference>
<dbReference type="SUPFAM" id="SSF64484">
    <property type="entry name" value="beta and beta-prime subunits of DNA dependent RNA-polymerase"/>
    <property type="match status" value="1"/>
</dbReference>
<proteinExistence type="inferred from homology"/>
<evidence type="ECO:0000256" key="4">
    <source>
        <dbReference type="ARBA" id="ARBA00022679"/>
    </source>
</evidence>
<name>A0A7U3UCD5_9TRAC</name>
<dbReference type="EC" id="2.7.7.6" evidence="8"/>
<sequence length="1064" mass="116734">MDKEMFVTPDLGDTQLEAFHRLINRGSREEPNDSPGLEGTDQEIVSRSFGERYYIIEAFLNKGDAAYEPITYPSESYVPARLTRKRNTRVKKRTLYIGSTPSMSYQGTSVVNGIDRVTIHQISRSPGIYHKLARGHSGDPIYAAGTIISNWGGKSKIEPDSRNIIWARVRKRRKTTIQLLSLAMGSSAKQVCKHVCYPKGSNGTNESNAWSREHAISELYKLLYGTDEYPEFSDRPEEPRDKFSQPKFEIGEIGRINPNKKLDPDVPNKESLPLPRDASAAIDYSVGIEAGAGTTDDMDNPKNRRVRTAADLSQDQFRSASERPADFMRVVISRAQSRRVPTIRSLANSSPSLTTSKEFPGSHPLPQTLDHTNPSAQMAHRRKPSSLGPGGPARRAAGSQARDIHPSHHGRVCPIETPEGMNAGLISSSALHAGVDHRGYSASPFQRISGILRGEEVAAYYVLAEDEGYRITAGTALSVYPGGRVTQFTAARYRLEFVIIAWDHIHLRSIPPLQYPPVGAPPIPLSENNDANRTLMGSNMQRQAVPLLRSEKRIVGTGLEVQVAGGSSAALAPRGGKIDHTDGGVTALARGKDKIMDPTELVMYKSSNKHNCAHHKTGLRRDGSLRKGQITADGAGTEGGELALGRNISLAYMPWEGHNSEDSVLTGERPIFEGIHASIHIDKYEVESLVTLQGTAEVITSEVPHIDDYLPRHPDYGGLITPGSWAEPGDVLVGKPAPRRDPGESSIRAPESNLPQAIFGIDITTVRETRLKVPAGGRGRIIDVKWIRREDTSSNRVVHVYAPQKRETQVGDKVAGRHGNKGIIPKIMPRQDPPHPQDGTTIDMVSSPLGVPSRMNVGQIFERALGPAGHFLGRHHRIIPSDEKYERGAPRKLVYSEPYEASERTANPWLFELGNPGKSRLIDGRTGEVFERPITIGKAYMPKLVHQVDDKIHARSGGPYSRLTQQPLKGRSKQGGQRVGETEVRALEGFGVSNTLHEMPTMKPDHFDSRREVVSAIAAGEPVYGGPETTTPESLRLLVRELRCLAPDTDSAAVDKGPFLIKNG</sequence>